<evidence type="ECO:0000313" key="2">
    <source>
        <dbReference type="EMBL" id="ARJ43005.1"/>
    </source>
</evidence>
<evidence type="ECO:0000259" key="1">
    <source>
        <dbReference type="Pfam" id="PF07883"/>
    </source>
</evidence>
<dbReference type="Gene3D" id="2.60.120.10">
    <property type="entry name" value="Jelly Rolls"/>
    <property type="match status" value="1"/>
</dbReference>
<dbReference type="CDD" id="cd02209">
    <property type="entry name" value="cupin_XRE_C"/>
    <property type="match status" value="1"/>
</dbReference>
<sequence length="90" mass="9691">MLAGTSGPDMIELWRWTLQPGEIFSSAGHPVGTSELFYVGQGTLTLTVAENRIIIEAGSAAIARTDVPHSYANEQETPLMFTMAVAELHS</sequence>
<dbReference type="Proteomes" id="UP000192900">
    <property type="component" value="Chromosome"/>
</dbReference>
<dbReference type="EMBL" id="CP019706">
    <property type="protein sequence ID" value="ARJ43005.1"/>
    <property type="molecule type" value="Genomic_DNA"/>
</dbReference>
<accession>A0A1W6B7D2</accession>
<dbReference type="KEGG" id="palh:B1H58_13855"/>
<reference evidence="2 3" key="1">
    <citation type="submission" date="2017-02" db="EMBL/GenBank/DDBJ databases">
        <title>Complete genome sequence of the drought resistance-promoting endophyte Pantoea alhagi LTYR-11Z.</title>
        <authorList>
            <person name="Zhang L."/>
        </authorList>
    </citation>
    <scope>NUCLEOTIDE SEQUENCE [LARGE SCALE GENOMIC DNA]</scope>
    <source>
        <strain evidence="2 3">LTYR-11Z</strain>
    </source>
</reference>
<dbReference type="STRING" id="1891675.B1H58_13855"/>
<dbReference type="InterPro" id="IPR014710">
    <property type="entry name" value="RmlC-like_jellyroll"/>
</dbReference>
<organism evidence="2 3">
    <name type="scientific">Pantoea alhagi</name>
    <dbReference type="NCBI Taxonomy" id="1891675"/>
    <lineage>
        <taxon>Bacteria</taxon>
        <taxon>Pseudomonadati</taxon>
        <taxon>Pseudomonadota</taxon>
        <taxon>Gammaproteobacteria</taxon>
        <taxon>Enterobacterales</taxon>
        <taxon>Erwiniaceae</taxon>
        <taxon>Pantoea</taxon>
    </lineage>
</organism>
<dbReference type="InterPro" id="IPR013096">
    <property type="entry name" value="Cupin_2"/>
</dbReference>
<dbReference type="Pfam" id="PF07883">
    <property type="entry name" value="Cupin_2"/>
    <property type="match status" value="1"/>
</dbReference>
<evidence type="ECO:0000313" key="3">
    <source>
        <dbReference type="Proteomes" id="UP000192900"/>
    </source>
</evidence>
<dbReference type="SUPFAM" id="SSF51182">
    <property type="entry name" value="RmlC-like cupins"/>
    <property type="match status" value="1"/>
</dbReference>
<gene>
    <name evidence="2" type="ORF">B1H58_13855</name>
</gene>
<dbReference type="InterPro" id="IPR011051">
    <property type="entry name" value="RmlC_Cupin_sf"/>
</dbReference>
<proteinExistence type="predicted"/>
<feature type="domain" description="Cupin type-2" evidence="1">
    <location>
        <begin position="15"/>
        <end position="83"/>
    </location>
</feature>
<dbReference type="AlphaFoldDB" id="A0A1W6B7D2"/>
<keyword evidence="3" id="KW-1185">Reference proteome</keyword>
<name>A0A1W6B7D2_9GAMM</name>
<protein>
    <recommendedName>
        <fullName evidence="1">Cupin type-2 domain-containing protein</fullName>
    </recommendedName>
</protein>